<protein>
    <submittedName>
        <fullName evidence="1">Uncharacterized protein</fullName>
    </submittedName>
</protein>
<dbReference type="Proteomes" id="UP000887013">
    <property type="component" value="Unassembled WGS sequence"/>
</dbReference>
<comment type="caution">
    <text evidence="1">The sequence shown here is derived from an EMBL/GenBank/DDBJ whole genome shotgun (WGS) entry which is preliminary data.</text>
</comment>
<evidence type="ECO:0000313" key="2">
    <source>
        <dbReference type="Proteomes" id="UP000887013"/>
    </source>
</evidence>
<gene>
    <name evidence="1" type="ORF">NPIL_663001</name>
</gene>
<evidence type="ECO:0000313" key="1">
    <source>
        <dbReference type="EMBL" id="GFU32603.1"/>
    </source>
</evidence>
<keyword evidence="2" id="KW-1185">Reference proteome</keyword>
<proteinExistence type="predicted"/>
<organism evidence="1 2">
    <name type="scientific">Nephila pilipes</name>
    <name type="common">Giant wood spider</name>
    <name type="synonym">Nephila maculata</name>
    <dbReference type="NCBI Taxonomy" id="299642"/>
    <lineage>
        <taxon>Eukaryota</taxon>
        <taxon>Metazoa</taxon>
        <taxon>Ecdysozoa</taxon>
        <taxon>Arthropoda</taxon>
        <taxon>Chelicerata</taxon>
        <taxon>Arachnida</taxon>
        <taxon>Araneae</taxon>
        <taxon>Araneomorphae</taxon>
        <taxon>Entelegynae</taxon>
        <taxon>Araneoidea</taxon>
        <taxon>Nephilidae</taxon>
        <taxon>Nephila</taxon>
    </lineage>
</organism>
<accession>A0A8X6UNP0</accession>
<dbReference type="AlphaFoldDB" id="A0A8X6UNP0"/>
<sequence length="130" mass="15060">MRKDKSSSNGTCKANTISLHHVSNNEIESSDKEEHIFSILSRFSSIQYDNNKFYNSNIACNVLFSIISQTQTNQLYSFQIQCVALFLERTYHHILGVSSIFPSYENYRIDNYRTVGRKVRKKMIGTTSLF</sequence>
<reference evidence="1" key="1">
    <citation type="submission" date="2020-08" db="EMBL/GenBank/DDBJ databases">
        <title>Multicomponent nature underlies the extraordinary mechanical properties of spider dragline silk.</title>
        <authorList>
            <person name="Kono N."/>
            <person name="Nakamura H."/>
            <person name="Mori M."/>
            <person name="Yoshida Y."/>
            <person name="Ohtoshi R."/>
            <person name="Malay A.D."/>
            <person name="Moran D.A.P."/>
            <person name="Tomita M."/>
            <person name="Numata K."/>
            <person name="Arakawa K."/>
        </authorList>
    </citation>
    <scope>NUCLEOTIDE SEQUENCE</scope>
</reference>
<dbReference type="EMBL" id="BMAW01033944">
    <property type="protein sequence ID" value="GFU32603.1"/>
    <property type="molecule type" value="Genomic_DNA"/>
</dbReference>
<name>A0A8X6UNP0_NEPPI</name>